<feature type="region of interest" description="Disordered" evidence="1">
    <location>
        <begin position="395"/>
        <end position="423"/>
    </location>
</feature>
<dbReference type="AlphaFoldDB" id="A0A2M7RH49"/>
<proteinExistence type="predicted"/>
<accession>A0A2M7RH49</accession>
<feature type="compositionally biased region" description="Basic and acidic residues" evidence="1">
    <location>
        <begin position="942"/>
        <end position="954"/>
    </location>
</feature>
<organism evidence="2 3">
    <name type="scientific">Candidatus Kerfeldbacteria bacterium CG_4_10_14_0_8_um_filter_42_10</name>
    <dbReference type="NCBI Taxonomy" id="2014248"/>
    <lineage>
        <taxon>Bacteria</taxon>
        <taxon>Candidatus Kerfeldiibacteriota</taxon>
    </lineage>
</organism>
<comment type="caution">
    <text evidence="2">The sequence shown here is derived from an EMBL/GenBank/DDBJ whole genome shotgun (WGS) entry which is preliminary data.</text>
</comment>
<gene>
    <name evidence="2" type="ORF">COY66_05010</name>
</gene>
<reference evidence="2 3" key="1">
    <citation type="submission" date="2017-09" db="EMBL/GenBank/DDBJ databases">
        <title>Depth-based differentiation of microbial function through sediment-hosted aquifers and enrichment of novel symbionts in the deep terrestrial subsurface.</title>
        <authorList>
            <person name="Probst A.J."/>
            <person name="Ladd B."/>
            <person name="Jarett J.K."/>
            <person name="Geller-Mcgrath D.E."/>
            <person name="Sieber C.M."/>
            <person name="Emerson J.B."/>
            <person name="Anantharaman K."/>
            <person name="Thomas B.C."/>
            <person name="Malmstrom R."/>
            <person name="Stieglmeier M."/>
            <person name="Klingl A."/>
            <person name="Woyke T."/>
            <person name="Ryan C.M."/>
            <person name="Banfield J.F."/>
        </authorList>
    </citation>
    <scope>NUCLEOTIDE SEQUENCE [LARGE SCALE GENOMIC DNA]</scope>
    <source>
        <strain evidence="2">CG_4_10_14_0_8_um_filter_42_10</strain>
    </source>
</reference>
<dbReference type="Proteomes" id="UP000230779">
    <property type="component" value="Unassembled WGS sequence"/>
</dbReference>
<evidence type="ECO:0000256" key="1">
    <source>
        <dbReference type="SAM" id="MobiDB-lite"/>
    </source>
</evidence>
<sequence length="968" mass="106053">MGEGKQTQEQYEFLENTYSKTEKDDVKDKIEVEIGDSKQLDFYPQFKLMRWDNEVNFSIRLLHNESNPTVKEEDGKIKWQGKKIETHFYDLPVSNDNPEGGYEVDVHLLEKPDSNKIEFSLNTKDLKFERQPAFTEEPDNLAPGTETFDRNNCYDKEGNLIAHRPERIIGSYAVFASVPKYNFVDGKRYGSGKVGHIPKPRLVDYVGKEEWGEIDIDVEKGKVTVTIPQDFLDNAVYPIRHAAGLEFGFHTIGNTSGRTPANYVIAGQYALGEIGTISEVVSYGSGETATVNIKTVLYDDSANYPANKDGNSGAISCTTTAAWHSGAITALESAANYWLGFVPDANYTTYYDSTGGLLYFKTGAGYYTTPPNPYPAGGSTRAWKISAYATYNSNANSDRSAKTTGKDSANSDRSAKITGKDSTNSVRLAKTTGDLNSAWELQYEANELPVAATPAWTENFNTGIATFEIISGKLHIAHEYDVSGYDSAEYQIENFITPQEVSAVFEIKKKFISQSINASSYIEFDYRDRYTVLSFNVTFGIVALIGNDSIGDELDISCNLTDDYHAYKVIIDIGNNTAHLYIDGVWKGQINIRDYDEGYYNGGSTYFGLEVPNVSGCEIEEYTDYIYAGLAISGTLVNSERSSKITGKAAANSERSAKITGKDVSNSERNSKVTGKDLANSERLAKLTGQDSSNSERSAKITGIEGSNSDRQAKLSGVASIQDERNAKLIGNASDNSERGAKIFGCVIESSEHSAKVSGYATDVSERGAKTTGSVHSNDERGAKLYGIDTSSAERQCKIVGKEYSDSERSAKITGKDISNSDRQAKLSGFNTNSSERGSKITGVDGLSAIRSAKITGKSTSDTERPAKITGKDITFSTINAKITGRFGADSERSAHIIGGDTANTNRSAKIIGGIESSRFARLRGRNEWVPQPKDLTGWSKQPKDTNDWSKQVKDTGVWTKQEKDETA</sequence>
<feature type="compositionally biased region" description="Basic and acidic residues" evidence="1">
    <location>
        <begin position="655"/>
        <end position="685"/>
    </location>
</feature>
<feature type="region of interest" description="Disordered" evidence="1">
    <location>
        <begin position="929"/>
        <end position="968"/>
    </location>
</feature>
<name>A0A2M7RH49_9BACT</name>
<feature type="compositionally biased region" description="Basic and acidic residues" evidence="1">
    <location>
        <begin position="399"/>
        <end position="419"/>
    </location>
</feature>
<evidence type="ECO:0000313" key="3">
    <source>
        <dbReference type="Proteomes" id="UP000230779"/>
    </source>
</evidence>
<feature type="region of interest" description="Disordered" evidence="1">
    <location>
        <begin position="648"/>
        <end position="719"/>
    </location>
</feature>
<protein>
    <submittedName>
        <fullName evidence="2">Uncharacterized protein</fullName>
    </submittedName>
</protein>
<dbReference type="EMBL" id="PFMD01000058">
    <property type="protein sequence ID" value="PIY96085.1"/>
    <property type="molecule type" value="Genomic_DNA"/>
</dbReference>
<evidence type="ECO:0000313" key="2">
    <source>
        <dbReference type="EMBL" id="PIY96085.1"/>
    </source>
</evidence>